<dbReference type="PANTHER" id="PTHR45947">
    <property type="entry name" value="SULFOQUINOVOSYL TRANSFERASE SQD2"/>
    <property type="match status" value="1"/>
</dbReference>
<evidence type="ECO:0000259" key="1">
    <source>
        <dbReference type="Pfam" id="PF00534"/>
    </source>
</evidence>
<name>A0A2M9Y9C0_9LEPT</name>
<dbReference type="PANTHER" id="PTHR45947:SF3">
    <property type="entry name" value="SULFOQUINOVOSYL TRANSFERASE SQD2"/>
    <property type="match status" value="1"/>
</dbReference>
<reference evidence="2 3" key="1">
    <citation type="submission" date="2017-07" db="EMBL/GenBank/DDBJ databases">
        <title>Leptospira spp. isolated from tropical soils.</title>
        <authorList>
            <person name="Thibeaux R."/>
            <person name="Iraola G."/>
            <person name="Ferres I."/>
            <person name="Bierque E."/>
            <person name="Girault D."/>
            <person name="Soupe-Gilbert M.-E."/>
            <person name="Picardeau M."/>
            <person name="Goarant C."/>
        </authorList>
    </citation>
    <scope>NUCLEOTIDE SEQUENCE [LARGE SCALE GENOMIC DNA]</scope>
    <source>
        <strain evidence="2 3">FH4-C-A2</strain>
    </source>
</reference>
<dbReference type="Proteomes" id="UP000231926">
    <property type="component" value="Unassembled WGS sequence"/>
</dbReference>
<feature type="domain" description="Glycosyl transferase family 1" evidence="1">
    <location>
        <begin position="195"/>
        <end position="329"/>
    </location>
</feature>
<comment type="caution">
    <text evidence="2">The sequence shown here is derived from an EMBL/GenBank/DDBJ whole genome shotgun (WGS) entry which is preliminary data.</text>
</comment>
<gene>
    <name evidence="2" type="ORF">CH362_15370</name>
</gene>
<dbReference type="GO" id="GO:0016757">
    <property type="term" value="F:glycosyltransferase activity"/>
    <property type="evidence" value="ECO:0007669"/>
    <property type="project" value="InterPro"/>
</dbReference>
<dbReference type="Pfam" id="PF00534">
    <property type="entry name" value="Glycos_transf_1"/>
    <property type="match status" value="1"/>
</dbReference>
<dbReference type="Gene3D" id="3.40.50.2000">
    <property type="entry name" value="Glycogen Phosphorylase B"/>
    <property type="match status" value="1"/>
</dbReference>
<protein>
    <submittedName>
        <fullName evidence="2">Glycosyl transferase</fullName>
    </submittedName>
</protein>
<dbReference type="OrthoDB" id="9801609at2"/>
<keyword evidence="3" id="KW-1185">Reference proteome</keyword>
<evidence type="ECO:0000313" key="2">
    <source>
        <dbReference type="EMBL" id="PJZ48167.1"/>
    </source>
</evidence>
<dbReference type="AlphaFoldDB" id="A0A2M9Y9C0"/>
<accession>A0A2M9Y9C0</accession>
<dbReference type="InterPro" id="IPR050194">
    <property type="entry name" value="Glycosyltransferase_grp1"/>
</dbReference>
<dbReference type="InterPro" id="IPR001296">
    <property type="entry name" value="Glyco_trans_1"/>
</dbReference>
<proteinExistence type="predicted"/>
<dbReference type="SUPFAM" id="SSF53756">
    <property type="entry name" value="UDP-Glycosyltransferase/glycogen phosphorylase"/>
    <property type="match status" value="1"/>
</dbReference>
<dbReference type="EMBL" id="NPDR01000007">
    <property type="protein sequence ID" value="PJZ48167.1"/>
    <property type="molecule type" value="Genomic_DNA"/>
</dbReference>
<sequence length="373" mass="42916">MPILVSMKVAVIHDWLNGMRGGEIVLDSILKVFPDADLFTLFYEKGKLNERIENRKIVTAFTDRLPFKSKYRWYLPLFPTAIESLDLRGYDLIVSSSHCVAKGIIPDPDAIHISYVHSPMRYVWDLYYDYFPARQGLKFFAFEFVSNYLRTWDSVSSNRVDSFLCNSEFVSRRIQKFYRRDSKVVYPPCLPEGFKVKAGKKENFDLIVSAFAPYKRIDLAIEAYRKNGRPLKILGSGQEYKKLIKDLPPNVEILPHRPRNEVQEYMAKAKTFIFPGMEDFGIAPVEAQGYCTPVLAYAKGGALETVVSGKTGLFFKEQTVEALNSALQESDRKEWKSKDFQASVNRFTEEKFIIQIQKTVETINKNSGKRRGV</sequence>
<evidence type="ECO:0000313" key="3">
    <source>
        <dbReference type="Proteomes" id="UP000231926"/>
    </source>
</evidence>
<organism evidence="2 3">
    <name type="scientific">Leptospira saintgironsiae</name>
    <dbReference type="NCBI Taxonomy" id="2023183"/>
    <lineage>
        <taxon>Bacteria</taxon>
        <taxon>Pseudomonadati</taxon>
        <taxon>Spirochaetota</taxon>
        <taxon>Spirochaetia</taxon>
        <taxon>Leptospirales</taxon>
        <taxon>Leptospiraceae</taxon>
        <taxon>Leptospira</taxon>
    </lineage>
</organism>
<keyword evidence="2" id="KW-0808">Transferase</keyword>